<evidence type="ECO:0000313" key="3">
    <source>
        <dbReference type="Proteomes" id="UP001151760"/>
    </source>
</evidence>
<reference evidence="2" key="2">
    <citation type="submission" date="2022-01" db="EMBL/GenBank/DDBJ databases">
        <authorList>
            <person name="Yamashiro T."/>
            <person name="Shiraishi A."/>
            <person name="Satake H."/>
            <person name="Nakayama K."/>
        </authorList>
    </citation>
    <scope>NUCLEOTIDE SEQUENCE</scope>
</reference>
<evidence type="ECO:0000313" key="2">
    <source>
        <dbReference type="EMBL" id="GJS99523.1"/>
    </source>
</evidence>
<keyword evidence="1" id="KW-1133">Transmembrane helix</keyword>
<dbReference type="Proteomes" id="UP001151760">
    <property type="component" value="Unassembled WGS sequence"/>
</dbReference>
<sequence>MHPPTTPSTKDTSYLQLTTYPDPPTASTSLSQWYLNPPTSHLQVSSPPPTQENASMDITLTLSPIPHLMANLILHHLHHLSLSILFLRIYLKHMFERDLWSLASGECCCWYRMVEMRRSCDGSIGVIGLGMVVGGGGVVVVWRRWRWRVKGTMEWIRLIIFFVVFGCDSLFE</sequence>
<keyword evidence="1" id="KW-0472">Membrane</keyword>
<gene>
    <name evidence="2" type="ORF">Tco_0820693</name>
</gene>
<protein>
    <submittedName>
        <fullName evidence="2">Uncharacterized protein</fullName>
    </submittedName>
</protein>
<organism evidence="2 3">
    <name type="scientific">Tanacetum coccineum</name>
    <dbReference type="NCBI Taxonomy" id="301880"/>
    <lineage>
        <taxon>Eukaryota</taxon>
        <taxon>Viridiplantae</taxon>
        <taxon>Streptophyta</taxon>
        <taxon>Embryophyta</taxon>
        <taxon>Tracheophyta</taxon>
        <taxon>Spermatophyta</taxon>
        <taxon>Magnoliopsida</taxon>
        <taxon>eudicotyledons</taxon>
        <taxon>Gunneridae</taxon>
        <taxon>Pentapetalae</taxon>
        <taxon>asterids</taxon>
        <taxon>campanulids</taxon>
        <taxon>Asterales</taxon>
        <taxon>Asteraceae</taxon>
        <taxon>Asteroideae</taxon>
        <taxon>Anthemideae</taxon>
        <taxon>Anthemidinae</taxon>
        <taxon>Tanacetum</taxon>
    </lineage>
</organism>
<keyword evidence="3" id="KW-1185">Reference proteome</keyword>
<proteinExistence type="predicted"/>
<accession>A0ABQ5ABU0</accession>
<name>A0ABQ5ABU0_9ASTR</name>
<feature type="transmembrane region" description="Helical" evidence="1">
    <location>
        <begin position="122"/>
        <end position="143"/>
    </location>
</feature>
<comment type="caution">
    <text evidence="2">The sequence shown here is derived from an EMBL/GenBank/DDBJ whole genome shotgun (WGS) entry which is preliminary data.</text>
</comment>
<evidence type="ECO:0000256" key="1">
    <source>
        <dbReference type="SAM" id="Phobius"/>
    </source>
</evidence>
<keyword evidence="1" id="KW-0812">Transmembrane</keyword>
<reference evidence="2" key="1">
    <citation type="journal article" date="2022" name="Int. J. Mol. Sci.">
        <title>Draft Genome of Tanacetum Coccineum: Genomic Comparison of Closely Related Tanacetum-Family Plants.</title>
        <authorList>
            <person name="Yamashiro T."/>
            <person name="Shiraishi A."/>
            <person name="Nakayama K."/>
            <person name="Satake H."/>
        </authorList>
    </citation>
    <scope>NUCLEOTIDE SEQUENCE</scope>
</reference>
<dbReference type="EMBL" id="BQNB010012122">
    <property type="protein sequence ID" value="GJS99523.1"/>
    <property type="molecule type" value="Genomic_DNA"/>
</dbReference>